<evidence type="ECO:0000313" key="14">
    <source>
        <dbReference type="Proteomes" id="UP000629468"/>
    </source>
</evidence>
<evidence type="ECO:0000256" key="8">
    <source>
        <dbReference type="ARBA" id="ARBA00022824"/>
    </source>
</evidence>
<sequence>MDLLPALILRVLHFLYALTSLARSFWKRQTRPYPRTLQSPRQKLPKNLAVVFVGDTNISPDIVQRTIFESLLNLVEWCRIVGIPKLIIYEEHGHILRLERQICETIFGQEFEQHSSDSEMDYQPLTPPASVYSESRQLSPCQSATDVTSIQCQGQKNSEPSVLTPSLCLLSSRSSKDAIANLARSLYLEHGSDSTNVRRRKLKSTNFSLTVDYVDSRLQDETGFLPPDFMIVHPINPLQYNRTPLELHGFPPWHMRLTEIYLNQDDRRAWRHWLRSRLTYTPGPTVLDEISFRTALDEFALAEMRFGK</sequence>
<dbReference type="Proteomes" id="UP000629468">
    <property type="component" value="Unassembled WGS sequence"/>
</dbReference>
<comment type="subcellular location">
    <subcellularLocation>
        <location evidence="2">Endoplasmic reticulum membrane</location>
    </subcellularLocation>
</comment>
<keyword evidence="9" id="KW-0460">Magnesium</keyword>
<keyword evidence="8" id="KW-0256">Endoplasmic reticulum</keyword>
<evidence type="ECO:0000256" key="5">
    <source>
        <dbReference type="ARBA" id="ARBA00012596"/>
    </source>
</evidence>
<comment type="similarity">
    <text evidence="4">Belongs to the UPP synthase family.</text>
</comment>
<evidence type="ECO:0000256" key="11">
    <source>
        <dbReference type="ARBA" id="ARBA00023136"/>
    </source>
</evidence>
<evidence type="ECO:0000256" key="12">
    <source>
        <dbReference type="ARBA" id="ARBA00047353"/>
    </source>
</evidence>
<accession>A0A8H7FAR7</accession>
<evidence type="ECO:0000256" key="6">
    <source>
        <dbReference type="ARBA" id="ARBA00022679"/>
    </source>
</evidence>
<evidence type="ECO:0000256" key="2">
    <source>
        <dbReference type="ARBA" id="ARBA00004586"/>
    </source>
</evidence>
<dbReference type="AlphaFoldDB" id="A0A8H7FAR7"/>
<evidence type="ECO:0000256" key="9">
    <source>
        <dbReference type="ARBA" id="ARBA00022842"/>
    </source>
</evidence>
<dbReference type="EMBL" id="JABXXO010000001">
    <property type="protein sequence ID" value="KAF7784279.1"/>
    <property type="molecule type" value="Genomic_DNA"/>
</dbReference>
<comment type="catalytic activity">
    <reaction evidence="12">
        <text>n isopentenyl diphosphate + (2E,6E)-farnesyl diphosphate = a di-trans,poly-cis-polyprenyl diphosphate + n diphosphate</text>
        <dbReference type="Rhea" id="RHEA:53008"/>
        <dbReference type="Rhea" id="RHEA-COMP:19494"/>
        <dbReference type="ChEBI" id="CHEBI:33019"/>
        <dbReference type="ChEBI" id="CHEBI:128769"/>
        <dbReference type="ChEBI" id="CHEBI:136960"/>
        <dbReference type="ChEBI" id="CHEBI:175763"/>
        <dbReference type="EC" id="2.5.1.87"/>
    </reaction>
</comment>
<name>A0A8H7FAR7_AGABI</name>
<organism evidence="13 14">
    <name type="scientific">Agaricus bisporus var. burnettii</name>
    <dbReference type="NCBI Taxonomy" id="192524"/>
    <lineage>
        <taxon>Eukaryota</taxon>
        <taxon>Fungi</taxon>
        <taxon>Dikarya</taxon>
        <taxon>Basidiomycota</taxon>
        <taxon>Agaricomycotina</taxon>
        <taxon>Agaricomycetes</taxon>
        <taxon>Agaricomycetidae</taxon>
        <taxon>Agaricales</taxon>
        <taxon>Agaricineae</taxon>
        <taxon>Agaricaceae</taxon>
        <taxon>Agaricus</taxon>
    </lineage>
</organism>
<evidence type="ECO:0000256" key="7">
    <source>
        <dbReference type="ARBA" id="ARBA00022692"/>
    </source>
</evidence>
<dbReference type="Gene3D" id="3.40.1180.10">
    <property type="entry name" value="Decaprenyl diphosphate synthase-like"/>
    <property type="match status" value="1"/>
</dbReference>
<evidence type="ECO:0000256" key="4">
    <source>
        <dbReference type="ARBA" id="ARBA00005432"/>
    </source>
</evidence>
<dbReference type="OMA" id="FPPWQTR"/>
<dbReference type="GO" id="GO:0005789">
    <property type="term" value="C:endoplasmic reticulum membrane"/>
    <property type="evidence" value="ECO:0007669"/>
    <property type="project" value="UniProtKB-SubCell"/>
</dbReference>
<dbReference type="PANTHER" id="PTHR21528:SF0">
    <property type="entry name" value="DEHYDRODOLICHYL DIPHOSPHATE SYNTHASE COMPLEX SUBUNIT NUS1"/>
    <property type="match status" value="1"/>
</dbReference>
<comment type="caution">
    <text evidence="13">The sequence shown here is derived from an EMBL/GenBank/DDBJ whole genome shotgun (WGS) entry which is preliminary data.</text>
</comment>
<evidence type="ECO:0000256" key="1">
    <source>
        <dbReference type="ARBA" id="ARBA00001946"/>
    </source>
</evidence>
<evidence type="ECO:0000256" key="10">
    <source>
        <dbReference type="ARBA" id="ARBA00022989"/>
    </source>
</evidence>
<comment type="pathway">
    <text evidence="3">Protein modification; protein glycosylation.</text>
</comment>
<dbReference type="SUPFAM" id="SSF64005">
    <property type="entry name" value="Undecaprenyl diphosphate synthase"/>
    <property type="match status" value="1"/>
</dbReference>
<dbReference type="EC" id="2.5.1.87" evidence="5"/>
<keyword evidence="6" id="KW-0808">Transferase</keyword>
<keyword evidence="11" id="KW-0472">Membrane</keyword>
<reference evidence="13 14" key="1">
    <citation type="journal article" name="Sci. Rep.">
        <title>Telomere-to-telomere assembled and centromere annotated genomes of the two main subspecies of the button mushroom Agaricus bisporus reveal especially polymorphic chromosome ends.</title>
        <authorList>
            <person name="Sonnenberg A.S.M."/>
            <person name="Sedaghat-Telgerd N."/>
            <person name="Lavrijssen B."/>
            <person name="Ohm R.A."/>
            <person name="Hendrickx P.M."/>
            <person name="Scholtmeijer K."/>
            <person name="Baars J.J.P."/>
            <person name="van Peer A."/>
        </authorList>
    </citation>
    <scope>NUCLEOTIDE SEQUENCE [LARGE SCALE GENOMIC DNA]</scope>
    <source>
        <strain evidence="13 14">H119_p4</strain>
    </source>
</reference>
<gene>
    <name evidence="13" type="ORF">Agabi119p4_444</name>
</gene>
<dbReference type="GO" id="GO:1904423">
    <property type="term" value="C:dehydrodolichyl diphosphate synthase complex"/>
    <property type="evidence" value="ECO:0007669"/>
    <property type="project" value="InterPro"/>
</dbReference>
<dbReference type="PANTHER" id="PTHR21528">
    <property type="entry name" value="DEHYDRODOLICHYL DIPHOSPHATE SYNTHASE COMPLEX SUBUNIT NUS1"/>
    <property type="match status" value="1"/>
</dbReference>
<evidence type="ECO:0000256" key="3">
    <source>
        <dbReference type="ARBA" id="ARBA00004922"/>
    </source>
</evidence>
<keyword evidence="7" id="KW-0812">Transmembrane</keyword>
<proteinExistence type="inferred from homology"/>
<dbReference type="UniPathway" id="UPA00378"/>
<evidence type="ECO:0000313" key="13">
    <source>
        <dbReference type="EMBL" id="KAF7784279.1"/>
    </source>
</evidence>
<dbReference type="GO" id="GO:0045547">
    <property type="term" value="F:ditrans,polycis-polyprenyl diphosphate synthase [(2E,6E)-farnesyl diphosphate specific] activity"/>
    <property type="evidence" value="ECO:0007669"/>
    <property type="project" value="UniProtKB-EC"/>
</dbReference>
<protein>
    <recommendedName>
        <fullName evidence="5">ditrans,polycis-polyprenyl diphosphate synthase [(2E,6E)-farnesyldiphosphate specific]</fullName>
        <ecNumber evidence="5">2.5.1.87</ecNumber>
    </recommendedName>
</protein>
<comment type="cofactor">
    <cofactor evidence="1">
        <name>Mg(2+)</name>
        <dbReference type="ChEBI" id="CHEBI:18420"/>
    </cofactor>
</comment>
<keyword evidence="10" id="KW-1133">Transmembrane helix</keyword>
<dbReference type="InterPro" id="IPR036424">
    <property type="entry name" value="UPP_synth-like_sf"/>
</dbReference>
<dbReference type="InterPro" id="IPR038887">
    <property type="entry name" value="Nus1/NgBR"/>
</dbReference>